<dbReference type="KEGG" id="noy:EXE57_15225"/>
<dbReference type="Gene3D" id="3.40.50.410">
    <property type="entry name" value="von Willebrand factor, type A domain"/>
    <property type="match status" value="1"/>
</dbReference>
<dbReference type="Proteomes" id="UP000294894">
    <property type="component" value="Chromosome"/>
</dbReference>
<name>A0A4P7GN43_9ACTN</name>
<organism evidence="3 4">
    <name type="scientific">Nocardioides euryhalodurans</name>
    <dbReference type="NCBI Taxonomy" id="2518370"/>
    <lineage>
        <taxon>Bacteria</taxon>
        <taxon>Bacillati</taxon>
        <taxon>Actinomycetota</taxon>
        <taxon>Actinomycetes</taxon>
        <taxon>Propionibacteriales</taxon>
        <taxon>Nocardioidaceae</taxon>
        <taxon>Nocardioides</taxon>
    </lineage>
</organism>
<keyword evidence="1" id="KW-1133">Transmembrane helix</keyword>
<feature type="transmembrane region" description="Helical" evidence="1">
    <location>
        <begin position="21"/>
        <end position="41"/>
    </location>
</feature>
<dbReference type="InterPro" id="IPR036465">
    <property type="entry name" value="vWFA_dom_sf"/>
</dbReference>
<dbReference type="InterPro" id="IPR002035">
    <property type="entry name" value="VWF_A"/>
</dbReference>
<dbReference type="OrthoDB" id="4904988at2"/>
<evidence type="ECO:0000313" key="4">
    <source>
        <dbReference type="Proteomes" id="UP000294894"/>
    </source>
</evidence>
<evidence type="ECO:0000256" key="1">
    <source>
        <dbReference type="SAM" id="Phobius"/>
    </source>
</evidence>
<keyword evidence="1" id="KW-0472">Membrane</keyword>
<evidence type="ECO:0000313" key="3">
    <source>
        <dbReference type="EMBL" id="QBR93470.1"/>
    </source>
</evidence>
<dbReference type="SUPFAM" id="SSF53300">
    <property type="entry name" value="vWA-like"/>
    <property type="match status" value="1"/>
</dbReference>
<gene>
    <name evidence="3" type="ORF">EXE57_15225</name>
</gene>
<dbReference type="CDD" id="cd00198">
    <property type="entry name" value="vWFA"/>
    <property type="match status" value="1"/>
</dbReference>
<accession>A0A4P7GN43</accession>
<protein>
    <submittedName>
        <fullName evidence="3">VWA domain-containing protein</fullName>
    </submittedName>
</protein>
<keyword evidence="4" id="KW-1185">Reference proteome</keyword>
<dbReference type="InterPro" id="IPR028087">
    <property type="entry name" value="Tad_N"/>
</dbReference>
<dbReference type="RefSeq" id="WP_135078936.1">
    <property type="nucleotide sequence ID" value="NZ_CP038267.1"/>
</dbReference>
<dbReference type="PROSITE" id="PS50234">
    <property type="entry name" value="VWFA"/>
    <property type="match status" value="1"/>
</dbReference>
<keyword evidence="1" id="KW-0812">Transmembrane</keyword>
<evidence type="ECO:0000259" key="2">
    <source>
        <dbReference type="PROSITE" id="PS50234"/>
    </source>
</evidence>
<dbReference type="Pfam" id="PF13400">
    <property type="entry name" value="Tad"/>
    <property type="match status" value="1"/>
</dbReference>
<dbReference type="EMBL" id="CP038267">
    <property type="protein sequence ID" value="QBR93470.1"/>
    <property type="molecule type" value="Genomic_DNA"/>
</dbReference>
<sequence>MAAPRRLVPRVSRRARDGRGAVAVMVAALVVVLFAAAALGVDIASQMTSKQSLHDTMDAAAHAGAYELPANGAGAAAAATTMATAADPRADPVTDLWCVVASTGTPPTVSTSQIPSTCNPGSPPYTPGNYPGLRCNDAICAIPCVPAQGDQCNTVRVADSKTVPYAFAPVIGYDEGSTGEVVSVACKGSCGSEVPNPMDVAVVADRTGSMSSTDINSMINGIKAMLTVMTPSQQYVSLGTIGPARSDTTTTSTTCRSDPYSGSLSSTGTSWKWMSLPFHTDYLTAAATPTVNTSSNLVKAINCLNRSSSTGTHLAAPMKAAARYLLGHDANNLASLPARTGTPRKVLIFETDGQPNESFSGTSTNLTTNSYPGSTSGGTACTNLGNVATNAKAADILVITVAYNLSTDRCSGSSGPTVTGTLAAAASRDSNGNASDADNSCGNATLRATENADGDFFFCAASGDDMANVFRTAIGSAGGGIRLIRLP</sequence>
<feature type="domain" description="VWFA" evidence="2">
    <location>
        <begin position="199"/>
        <end position="474"/>
    </location>
</feature>
<reference evidence="3 4" key="1">
    <citation type="submission" date="2019-03" db="EMBL/GenBank/DDBJ databases">
        <title>Three New Species of Nocardioides, Nocardioides euryhalodurans sp. nov., Nocardioides seonyuensis sp. nov. and Nocardioides eburneoflavus sp. nov., Iolated from Soil.</title>
        <authorList>
            <person name="Roh S.G."/>
            <person name="Lee C."/>
            <person name="Kim M.-K."/>
            <person name="Kim S.B."/>
        </authorList>
    </citation>
    <scope>NUCLEOTIDE SEQUENCE [LARGE SCALE GENOMIC DNA]</scope>
    <source>
        <strain evidence="3 4">MMS17-SY117</strain>
    </source>
</reference>
<proteinExistence type="predicted"/>
<dbReference type="AlphaFoldDB" id="A0A4P7GN43"/>